<keyword evidence="4" id="KW-0472">Membrane</keyword>
<gene>
    <name evidence="6" type="ORF">E6C50_04775</name>
</gene>
<accession>A0A4S3ZYY2</accession>
<dbReference type="OrthoDB" id="9805625at2"/>
<comment type="similarity">
    <text evidence="1">Belongs to the glycosyltransferase 2 family.</text>
</comment>
<feature type="transmembrane region" description="Helical" evidence="4">
    <location>
        <begin position="312"/>
        <end position="331"/>
    </location>
</feature>
<reference evidence="6 7" key="1">
    <citation type="submission" date="2019-04" db="EMBL/GenBank/DDBJ databases">
        <title>Flavobacterium sp. nov. isolated from construction timber.</title>
        <authorList>
            <person name="Lin S.-Y."/>
            <person name="Chang C.-T."/>
            <person name="Young C.-C."/>
        </authorList>
    </citation>
    <scope>NUCLEOTIDE SEQUENCE [LARGE SCALE GENOMIC DNA]</scope>
    <source>
        <strain evidence="6 7">CC-CTC003</strain>
    </source>
</reference>
<dbReference type="EMBL" id="SSNZ01000002">
    <property type="protein sequence ID" value="THF51097.1"/>
    <property type="molecule type" value="Genomic_DNA"/>
</dbReference>
<evidence type="ECO:0000256" key="4">
    <source>
        <dbReference type="SAM" id="Phobius"/>
    </source>
</evidence>
<evidence type="ECO:0000256" key="2">
    <source>
        <dbReference type="ARBA" id="ARBA00022676"/>
    </source>
</evidence>
<dbReference type="PANTHER" id="PTHR43630">
    <property type="entry name" value="POLY-BETA-1,6-N-ACETYL-D-GLUCOSAMINE SYNTHASE"/>
    <property type="match status" value="1"/>
</dbReference>
<evidence type="ECO:0000313" key="6">
    <source>
        <dbReference type="EMBL" id="THF51097.1"/>
    </source>
</evidence>
<comment type="caution">
    <text evidence="6">The sequence shown here is derived from an EMBL/GenBank/DDBJ whole genome shotgun (WGS) entry which is preliminary data.</text>
</comment>
<name>A0A4S3ZYY2_9FLAO</name>
<evidence type="ECO:0000259" key="5">
    <source>
        <dbReference type="Pfam" id="PF00535"/>
    </source>
</evidence>
<dbReference type="Pfam" id="PF00535">
    <property type="entry name" value="Glycos_transf_2"/>
    <property type="match status" value="1"/>
</dbReference>
<keyword evidence="2" id="KW-0328">Glycosyltransferase</keyword>
<dbReference type="AlphaFoldDB" id="A0A4S3ZYY2"/>
<dbReference type="Gene3D" id="3.90.550.10">
    <property type="entry name" value="Spore Coat Polysaccharide Biosynthesis Protein SpsA, Chain A"/>
    <property type="match status" value="1"/>
</dbReference>
<feature type="domain" description="Glycosyltransferase 2-like" evidence="5">
    <location>
        <begin position="44"/>
        <end position="215"/>
    </location>
</feature>
<dbReference type="SUPFAM" id="SSF53448">
    <property type="entry name" value="Nucleotide-diphospho-sugar transferases"/>
    <property type="match status" value="1"/>
</dbReference>
<proteinExistence type="inferred from homology"/>
<keyword evidence="4" id="KW-0812">Transmembrane</keyword>
<dbReference type="Proteomes" id="UP000307507">
    <property type="component" value="Unassembled WGS sequence"/>
</dbReference>
<sequence>MEILILFFCLIFIDYALFIGLLIYGSAKVKSFDSSPKTAQTSFSIVVPFRNEAANLSDLLASFAALDYPKELFEIIFVDDASEDESVRLINTWRMEYTAFHVTILDNVRITNAPKKDAITRAVSISKKDWIVTTDADCSVPTQWLLTLDNCIQLQKPGMIAGAVKLRKDPGWLSHFQQMDILSLQGATLGSFGLNEAFMCNGANLAYHRRLFSELDGFNGNTTIASGDDVFLLQKAIAHDPERVFYLKTKAAIVQTKPLKSWKAVFLQHVRWASKSGAYQSDFSKGLAIVVFLANCCLLALVALAITAQISWLLLLVFTLLKFTVDWILMWQTNRLLDMKMSSVLISSIIYPFFSVAVALFSLNGSYSWKGRRFTSLRSK</sequence>
<feature type="transmembrane region" description="Helical" evidence="4">
    <location>
        <begin position="343"/>
        <end position="363"/>
    </location>
</feature>
<keyword evidence="4" id="KW-1133">Transmembrane helix</keyword>
<dbReference type="InterPro" id="IPR029044">
    <property type="entry name" value="Nucleotide-diphossugar_trans"/>
</dbReference>
<dbReference type="GO" id="GO:0016757">
    <property type="term" value="F:glycosyltransferase activity"/>
    <property type="evidence" value="ECO:0007669"/>
    <property type="project" value="UniProtKB-KW"/>
</dbReference>
<dbReference type="RefSeq" id="WP_136402085.1">
    <property type="nucleotide sequence ID" value="NZ_SSNZ01000002.1"/>
</dbReference>
<organism evidence="6 7">
    <name type="scientific">Flavobacterium supellecticarium</name>
    <dbReference type="NCBI Taxonomy" id="2565924"/>
    <lineage>
        <taxon>Bacteria</taxon>
        <taxon>Pseudomonadati</taxon>
        <taxon>Bacteroidota</taxon>
        <taxon>Flavobacteriia</taxon>
        <taxon>Flavobacteriales</taxon>
        <taxon>Flavobacteriaceae</taxon>
        <taxon>Flavobacterium</taxon>
    </lineage>
</organism>
<evidence type="ECO:0000313" key="7">
    <source>
        <dbReference type="Proteomes" id="UP000307507"/>
    </source>
</evidence>
<dbReference type="InterPro" id="IPR001173">
    <property type="entry name" value="Glyco_trans_2-like"/>
</dbReference>
<dbReference type="PANTHER" id="PTHR43630:SF1">
    <property type="entry name" value="POLY-BETA-1,6-N-ACETYL-D-GLUCOSAMINE SYNTHASE"/>
    <property type="match status" value="1"/>
</dbReference>
<protein>
    <submittedName>
        <fullName evidence="6">Glycosyltransferase</fullName>
    </submittedName>
</protein>
<keyword evidence="7" id="KW-1185">Reference proteome</keyword>
<keyword evidence="3 6" id="KW-0808">Transferase</keyword>
<feature type="transmembrane region" description="Helical" evidence="4">
    <location>
        <begin position="6"/>
        <end position="27"/>
    </location>
</feature>
<feature type="transmembrane region" description="Helical" evidence="4">
    <location>
        <begin position="286"/>
        <end position="306"/>
    </location>
</feature>
<evidence type="ECO:0000256" key="3">
    <source>
        <dbReference type="ARBA" id="ARBA00022679"/>
    </source>
</evidence>
<evidence type="ECO:0000256" key="1">
    <source>
        <dbReference type="ARBA" id="ARBA00006739"/>
    </source>
</evidence>
<dbReference type="CDD" id="cd04192">
    <property type="entry name" value="GT_2_like_e"/>
    <property type="match status" value="1"/>
</dbReference>